<evidence type="ECO:0000313" key="1">
    <source>
        <dbReference type="EMBL" id="QSW91524.1"/>
    </source>
</evidence>
<dbReference type="Proteomes" id="UP000663440">
    <property type="component" value="Chromosome"/>
</dbReference>
<protein>
    <submittedName>
        <fullName evidence="1">DUF417 family protein</fullName>
    </submittedName>
</protein>
<sequence length="32" mass="3349">MQGLLSFVMPMAALSFLIAAPEVFLPDPGGDL</sequence>
<name>A0ABX7QMC1_9FLAO</name>
<reference evidence="1 2" key="1">
    <citation type="submission" date="2021-03" db="EMBL/GenBank/DDBJ databases">
        <title>Flavobacterium kribbensis sp. nov, an endophytic bacteria, isolated from soybean.</title>
        <authorList>
            <person name="Lee J."/>
            <person name="Seo J."/>
        </authorList>
    </citation>
    <scope>NUCLEOTIDE SEQUENCE [LARGE SCALE GENOMIC DNA]</scope>
    <source>
        <strain evidence="1 2">BB8</strain>
    </source>
</reference>
<keyword evidence="2" id="KW-1185">Reference proteome</keyword>
<accession>A0ABX7QMC1</accession>
<gene>
    <name evidence="1" type="ORF">J0383_02210</name>
</gene>
<organism evidence="1 2">
    <name type="scientific">Flavobacterium endoglycinae</name>
    <dbReference type="NCBI Taxonomy" id="2816357"/>
    <lineage>
        <taxon>Bacteria</taxon>
        <taxon>Pseudomonadati</taxon>
        <taxon>Bacteroidota</taxon>
        <taxon>Flavobacteriia</taxon>
        <taxon>Flavobacteriales</taxon>
        <taxon>Flavobacteriaceae</taxon>
        <taxon>Flavobacterium</taxon>
    </lineage>
</organism>
<proteinExistence type="predicted"/>
<evidence type="ECO:0000313" key="2">
    <source>
        <dbReference type="Proteomes" id="UP000663440"/>
    </source>
</evidence>
<dbReference type="EMBL" id="CP071448">
    <property type="protein sequence ID" value="QSW91524.1"/>
    <property type="molecule type" value="Genomic_DNA"/>
</dbReference>